<comment type="caution">
    <text evidence="1">The sequence shown here is derived from an EMBL/GenBank/DDBJ whole genome shotgun (WGS) entry which is preliminary data.</text>
</comment>
<organism evidence="1 2">
    <name type="scientific">Batillaria attramentaria</name>
    <dbReference type="NCBI Taxonomy" id="370345"/>
    <lineage>
        <taxon>Eukaryota</taxon>
        <taxon>Metazoa</taxon>
        <taxon>Spiralia</taxon>
        <taxon>Lophotrochozoa</taxon>
        <taxon>Mollusca</taxon>
        <taxon>Gastropoda</taxon>
        <taxon>Caenogastropoda</taxon>
        <taxon>Sorbeoconcha</taxon>
        <taxon>Cerithioidea</taxon>
        <taxon>Batillariidae</taxon>
        <taxon>Batillaria</taxon>
    </lineage>
</organism>
<accession>A0ABD0JFR2</accession>
<protein>
    <recommendedName>
        <fullName evidence="3">Secreted protein</fullName>
    </recommendedName>
</protein>
<dbReference type="AlphaFoldDB" id="A0ABD0JFR2"/>
<sequence length="87" mass="9353">VQSACAVTSSLVSVPWACCTCTASGAPGFICKTTQFQEKKKKGTFAEREFGDQVGLLQRGRLHVRFRASAGESSSGLFSRRVPVVQL</sequence>
<reference evidence="1 2" key="1">
    <citation type="journal article" date="2023" name="Sci. Data">
        <title>Genome assembly of the Korean intertidal mud-creeper Batillaria attramentaria.</title>
        <authorList>
            <person name="Patra A.K."/>
            <person name="Ho P.T."/>
            <person name="Jun S."/>
            <person name="Lee S.J."/>
            <person name="Kim Y."/>
            <person name="Won Y.J."/>
        </authorList>
    </citation>
    <scope>NUCLEOTIDE SEQUENCE [LARGE SCALE GENOMIC DNA]</scope>
    <source>
        <strain evidence="1">Wonlab-2016</strain>
    </source>
</reference>
<dbReference type="Proteomes" id="UP001519460">
    <property type="component" value="Unassembled WGS sequence"/>
</dbReference>
<evidence type="ECO:0008006" key="3">
    <source>
        <dbReference type="Google" id="ProtNLM"/>
    </source>
</evidence>
<keyword evidence="2" id="KW-1185">Reference proteome</keyword>
<proteinExistence type="predicted"/>
<evidence type="ECO:0000313" key="1">
    <source>
        <dbReference type="EMBL" id="KAK7473446.1"/>
    </source>
</evidence>
<name>A0ABD0JFR2_9CAEN</name>
<dbReference type="EMBL" id="JACVVK020000470">
    <property type="protein sequence ID" value="KAK7473446.1"/>
    <property type="molecule type" value="Genomic_DNA"/>
</dbReference>
<feature type="non-terminal residue" evidence="1">
    <location>
        <position position="1"/>
    </location>
</feature>
<evidence type="ECO:0000313" key="2">
    <source>
        <dbReference type="Proteomes" id="UP001519460"/>
    </source>
</evidence>
<gene>
    <name evidence="1" type="ORF">BaRGS_00035322</name>
</gene>